<name>A0A0C3H8U0_OIDMZ</name>
<sequence>MAIYNATILAAENRQLQAANTRVQKNRAKKTVFVGRGGVLIGEEVLEGRN</sequence>
<reference evidence="2" key="2">
    <citation type="submission" date="2015-01" db="EMBL/GenBank/DDBJ databases">
        <title>Evolutionary Origins and Diversification of the Mycorrhizal Mutualists.</title>
        <authorList>
            <consortium name="DOE Joint Genome Institute"/>
            <consortium name="Mycorrhizal Genomics Consortium"/>
            <person name="Kohler A."/>
            <person name="Kuo A."/>
            <person name="Nagy L.G."/>
            <person name="Floudas D."/>
            <person name="Copeland A."/>
            <person name="Barry K.W."/>
            <person name="Cichocki N."/>
            <person name="Veneault-Fourrey C."/>
            <person name="LaButti K."/>
            <person name="Lindquist E.A."/>
            <person name="Lipzen A."/>
            <person name="Lundell T."/>
            <person name="Morin E."/>
            <person name="Murat C."/>
            <person name="Riley R."/>
            <person name="Ohm R."/>
            <person name="Sun H."/>
            <person name="Tunlid A."/>
            <person name="Henrissat B."/>
            <person name="Grigoriev I.V."/>
            <person name="Hibbett D.S."/>
            <person name="Martin F."/>
        </authorList>
    </citation>
    <scope>NUCLEOTIDE SEQUENCE [LARGE SCALE GENOMIC DNA]</scope>
    <source>
        <strain evidence="2">Zn</strain>
    </source>
</reference>
<reference evidence="1 2" key="1">
    <citation type="submission" date="2014-04" db="EMBL/GenBank/DDBJ databases">
        <authorList>
            <consortium name="DOE Joint Genome Institute"/>
            <person name="Kuo A."/>
            <person name="Martino E."/>
            <person name="Perotto S."/>
            <person name="Kohler A."/>
            <person name="Nagy L.G."/>
            <person name="Floudas D."/>
            <person name="Copeland A."/>
            <person name="Barry K.W."/>
            <person name="Cichocki N."/>
            <person name="Veneault-Fourrey C."/>
            <person name="LaButti K."/>
            <person name="Lindquist E.A."/>
            <person name="Lipzen A."/>
            <person name="Lundell T."/>
            <person name="Morin E."/>
            <person name="Murat C."/>
            <person name="Sun H."/>
            <person name="Tunlid A."/>
            <person name="Henrissat B."/>
            <person name="Grigoriev I.V."/>
            <person name="Hibbett D.S."/>
            <person name="Martin F."/>
            <person name="Nordberg H.P."/>
            <person name="Cantor M.N."/>
            <person name="Hua S.X."/>
        </authorList>
    </citation>
    <scope>NUCLEOTIDE SEQUENCE [LARGE SCALE GENOMIC DNA]</scope>
    <source>
        <strain evidence="1 2">Zn</strain>
    </source>
</reference>
<gene>
    <name evidence="1" type="ORF">OIDMADRAFT_19748</name>
</gene>
<dbReference type="InParanoid" id="A0A0C3H8U0"/>
<protein>
    <submittedName>
        <fullName evidence="1">Uncharacterized protein</fullName>
    </submittedName>
</protein>
<organism evidence="1 2">
    <name type="scientific">Oidiodendron maius (strain Zn)</name>
    <dbReference type="NCBI Taxonomy" id="913774"/>
    <lineage>
        <taxon>Eukaryota</taxon>
        <taxon>Fungi</taxon>
        <taxon>Dikarya</taxon>
        <taxon>Ascomycota</taxon>
        <taxon>Pezizomycotina</taxon>
        <taxon>Leotiomycetes</taxon>
        <taxon>Leotiomycetes incertae sedis</taxon>
        <taxon>Myxotrichaceae</taxon>
        <taxon>Oidiodendron</taxon>
    </lineage>
</organism>
<evidence type="ECO:0000313" key="1">
    <source>
        <dbReference type="EMBL" id="KIM99674.1"/>
    </source>
</evidence>
<feature type="non-terminal residue" evidence="1">
    <location>
        <position position="50"/>
    </location>
</feature>
<dbReference type="AlphaFoldDB" id="A0A0C3H8U0"/>
<accession>A0A0C3H8U0</accession>
<dbReference type="HOGENOM" id="CLU_3129831_0_0_1"/>
<proteinExistence type="predicted"/>
<keyword evidence="2" id="KW-1185">Reference proteome</keyword>
<dbReference type="Proteomes" id="UP000054321">
    <property type="component" value="Unassembled WGS sequence"/>
</dbReference>
<dbReference type="EMBL" id="KN832878">
    <property type="protein sequence ID" value="KIM99674.1"/>
    <property type="molecule type" value="Genomic_DNA"/>
</dbReference>
<evidence type="ECO:0000313" key="2">
    <source>
        <dbReference type="Proteomes" id="UP000054321"/>
    </source>
</evidence>